<evidence type="ECO:0000259" key="1">
    <source>
        <dbReference type="Pfam" id="PF00078"/>
    </source>
</evidence>
<organism evidence="2 3">
    <name type="scientific">Trypanosoma vivax (strain Y486)</name>
    <dbReference type="NCBI Taxonomy" id="1055687"/>
    <lineage>
        <taxon>Eukaryota</taxon>
        <taxon>Discoba</taxon>
        <taxon>Euglenozoa</taxon>
        <taxon>Kinetoplastea</taxon>
        <taxon>Metakinetoplastina</taxon>
        <taxon>Trypanosomatida</taxon>
        <taxon>Trypanosomatidae</taxon>
        <taxon>Trypanosoma</taxon>
        <taxon>Duttonella</taxon>
    </lineage>
</organism>
<proteinExistence type="predicted"/>
<protein>
    <recommendedName>
        <fullName evidence="1">Reverse transcriptase domain-containing protein</fullName>
    </recommendedName>
</protein>
<sequence length="295" mass="33000">MAAKRTIPTGKGVSPPFWTPELTKLDKMVQERKNERKRDALIRWRRKVLAGTALGRWKENVAKLSATDSASWNPVKSIYAPRPLTLLLLVVDGHPPSKRKQAQALANMRMARSTKAQHAAEMKMPSTRRSTFRPITEAGLGVALRELSSGTAPGTDEIQCEELKQLGRASRRHILRLFNYSLRAGKVPAKWRQGIIVPLLKPNKPANSMASFRPVTLTSTLCKLMERIVARGVRDWIEDNLQSQRAGFRPARSTLDTLMKVTSAVRRRKDGEKTAAVFIDCARAFDSVDHGCIVK</sequence>
<keyword evidence="3" id="KW-1185">Reference proteome</keyword>
<dbReference type="Proteomes" id="UP000009027">
    <property type="component" value="Unassembled WGS sequence"/>
</dbReference>
<dbReference type="InterPro" id="IPR000477">
    <property type="entry name" value="RT_dom"/>
</dbReference>
<evidence type="ECO:0000313" key="2">
    <source>
        <dbReference type="EMBL" id="CCD21679.1"/>
    </source>
</evidence>
<evidence type="ECO:0000313" key="3">
    <source>
        <dbReference type="Proteomes" id="UP000009027"/>
    </source>
</evidence>
<dbReference type="AlphaFoldDB" id="F9WVR9"/>
<feature type="domain" description="Reverse transcriptase" evidence="1">
    <location>
        <begin position="206"/>
        <end position="290"/>
    </location>
</feature>
<dbReference type="VEuPathDB" id="TriTrypDB:TvY486_0004010"/>
<name>F9WVR9_TRYVY</name>
<dbReference type="EMBL" id="CAEX01008123">
    <property type="protein sequence ID" value="CCD21679.1"/>
    <property type="molecule type" value="Genomic_DNA"/>
</dbReference>
<dbReference type="Pfam" id="PF00078">
    <property type="entry name" value="RVT_1"/>
    <property type="match status" value="1"/>
</dbReference>
<gene>
    <name evidence="2" type="ORF">TvY486_0004010</name>
</gene>
<reference evidence="2 3" key="1">
    <citation type="journal article" date="2012" name="Proc. Natl. Acad. Sci. U.S.A.">
        <title>Antigenic diversity is generated by distinct evolutionary mechanisms in African trypanosome species.</title>
        <authorList>
            <person name="Jackson A.P."/>
            <person name="Berry A."/>
            <person name="Aslett M."/>
            <person name="Allison H.C."/>
            <person name="Burton P."/>
            <person name="Vavrova-Anderson J."/>
            <person name="Brown R."/>
            <person name="Browne H."/>
            <person name="Corton N."/>
            <person name="Hauser H."/>
            <person name="Gamble J."/>
            <person name="Gilderthorp R."/>
            <person name="Marcello L."/>
            <person name="McQuillan J."/>
            <person name="Otto T.D."/>
            <person name="Quail M.A."/>
            <person name="Sanders M.J."/>
            <person name="van Tonder A."/>
            <person name="Ginger M.L."/>
            <person name="Field M.C."/>
            <person name="Barry J.D."/>
            <person name="Hertz-Fowler C."/>
            <person name="Berriman M."/>
        </authorList>
    </citation>
    <scope>NUCLEOTIDE SEQUENCE</scope>
    <source>
        <strain evidence="2 3">Y486</strain>
    </source>
</reference>
<accession>F9WVR9</accession>
<dbReference type="PANTHER" id="PTHR19446">
    <property type="entry name" value="REVERSE TRANSCRIPTASES"/>
    <property type="match status" value="1"/>
</dbReference>